<evidence type="ECO:0000256" key="2">
    <source>
        <dbReference type="ARBA" id="ARBA00022598"/>
    </source>
</evidence>
<feature type="region of interest" description="Disordered" evidence="5">
    <location>
        <begin position="1"/>
        <end position="38"/>
    </location>
</feature>
<evidence type="ECO:0000256" key="3">
    <source>
        <dbReference type="ARBA" id="ARBA00022741"/>
    </source>
</evidence>
<dbReference type="InterPro" id="IPR032678">
    <property type="entry name" value="tRNA-synt_1_cat_dom"/>
</dbReference>
<gene>
    <name evidence="7" type="ORF">ACFQ07_12770</name>
</gene>
<dbReference type="InterPro" id="IPR014729">
    <property type="entry name" value="Rossmann-like_a/b/a_fold"/>
</dbReference>
<comment type="subunit">
    <text evidence="1">Monomer.</text>
</comment>
<dbReference type="Proteomes" id="UP001597083">
    <property type="component" value="Unassembled WGS sequence"/>
</dbReference>
<dbReference type="Gene3D" id="3.40.50.620">
    <property type="entry name" value="HUPs"/>
    <property type="match status" value="1"/>
</dbReference>
<protein>
    <submittedName>
        <fullName evidence="7">Class I tRNA ligase family protein</fullName>
    </submittedName>
</protein>
<dbReference type="GO" id="GO:0016874">
    <property type="term" value="F:ligase activity"/>
    <property type="evidence" value="ECO:0007669"/>
    <property type="project" value="UniProtKB-KW"/>
</dbReference>
<evidence type="ECO:0000256" key="5">
    <source>
        <dbReference type="SAM" id="MobiDB-lite"/>
    </source>
</evidence>
<keyword evidence="8" id="KW-1185">Reference proteome</keyword>
<feature type="non-terminal residue" evidence="7">
    <location>
        <position position="181"/>
    </location>
</feature>
<dbReference type="InterPro" id="IPR024909">
    <property type="entry name" value="Cys-tRNA/MSH_ligase"/>
</dbReference>
<dbReference type="Pfam" id="PF01406">
    <property type="entry name" value="tRNA-synt_1e"/>
    <property type="match status" value="1"/>
</dbReference>
<dbReference type="EMBL" id="JBHTIR010001889">
    <property type="protein sequence ID" value="MFD0853105.1"/>
    <property type="molecule type" value="Genomic_DNA"/>
</dbReference>
<evidence type="ECO:0000259" key="6">
    <source>
        <dbReference type="Pfam" id="PF01406"/>
    </source>
</evidence>
<proteinExistence type="predicted"/>
<feature type="compositionally biased region" description="Low complexity" evidence="5">
    <location>
        <begin position="21"/>
        <end position="32"/>
    </location>
</feature>
<accession>A0ABW3CEY4</accession>
<dbReference type="PANTHER" id="PTHR10890:SF3">
    <property type="entry name" value="CYSTEINE--TRNA LIGASE, CYTOPLASMIC"/>
    <property type="match status" value="1"/>
</dbReference>
<organism evidence="7 8">
    <name type="scientific">Actinomadura adrarensis</name>
    <dbReference type="NCBI Taxonomy" id="1819600"/>
    <lineage>
        <taxon>Bacteria</taxon>
        <taxon>Bacillati</taxon>
        <taxon>Actinomycetota</taxon>
        <taxon>Actinomycetes</taxon>
        <taxon>Streptosporangiales</taxon>
        <taxon>Thermomonosporaceae</taxon>
        <taxon>Actinomadura</taxon>
    </lineage>
</organism>
<evidence type="ECO:0000256" key="1">
    <source>
        <dbReference type="ARBA" id="ARBA00011245"/>
    </source>
</evidence>
<keyword evidence="2 7" id="KW-0436">Ligase</keyword>
<dbReference type="PANTHER" id="PTHR10890">
    <property type="entry name" value="CYSTEINYL-TRNA SYNTHETASE"/>
    <property type="match status" value="1"/>
</dbReference>
<reference evidence="8" key="1">
    <citation type="journal article" date="2019" name="Int. J. Syst. Evol. Microbiol.">
        <title>The Global Catalogue of Microorganisms (GCM) 10K type strain sequencing project: providing services to taxonomists for standard genome sequencing and annotation.</title>
        <authorList>
            <consortium name="The Broad Institute Genomics Platform"/>
            <consortium name="The Broad Institute Genome Sequencing Center for Infectious Disease"/>
            <person name="Wu L."/>
            <person name="Ma J."/>
        </authorList>
    </citation>
    <scope>NUCLEOTIDE SEQUENCE [LARGE SCALE GENOMIC DNA]</scope>
    <source>
        <strain evidence="8">JCM 31696</strain>
    </source>
</reference>
<keyword evidence="3" id="KW-0547">Nucleotide-binding</keyword>
<name>A0ABW3CEY4_9ACTN</name>
<comment type="caution">
    <text evidence="7">The sequence shown here is derived from an EMBL/GenBank/DDBJ whole genome shotgun (WGS) entry which is preliminary data.</text>
</comment>
<sequence length="181" mass="20041">MRSWPVPQVPSLTAAGLPDQGGTLHLHDTGTGSVRPTEPGDTARMYVCGITPYDATHLGHANTYLAFDLVNRVWRDLGHTVHYVQNATDVDDPLLERARETGQDWRELADREIELFREDMTALRVLPPDQYIGAVEAIPLVVEMVEKLRARNAAYDVDGDIYFPVASDPAFGGVSRLSREG</sequence>
<evidence type="ECO:0000313" key="8">
    <source>
        <dbReference type="Proteomes" id="UP001597083"/>
    </source>
</evidence>
<evidence type="ECO:0000313" key="7">
    <source>
        <dbReference type="EMBL" id="MFD0853105.1"/>
    </source>
</evidence>
<keyword evidence="4" id="KW-0067">ATP-binding</keyword>
<dbReference type="SUPFAM" id="SSF52374">
    <property type="entry name" value="Nucleotidylyl transferase"/>
    <property type="match status" value="1"/>
</dbReference>
<evidence type="ECO:0000256" key="4">
    <source>
        <dbReference type="ARBA" id="ARBA00022840"/>
    </source>
</evidence>
<feature type="domain" description="tRNA synthetases class I catalytic" evidence="6">
    <location>
        <begin position="42"/>
        <end position="178"/>
    </location>
</feature>